<keyword evidence="11" id="KW-1185">Reference proteome</keyword>
<evidence type="ECO:0000256" key="6">
    <source>
        <dbReference type="ARBA" id="ARBA00023136"/>
    </source>
</evidence>
<evidence type="ECO:0000256" key="7">
    <source>
        <dbReference type="ARBA" id="ARBA00023237"/>
    </source>
</evidence>
<dbReference type="InterPro" id="IPR051906">
    <property type="entry name" value="TolC-like"/>
</dbReference>
<keyword evidence="3" id="KW-0813">Transport</keyword>
<dbReference type="InParanoid" id="A0A0D2JCE2"/>
<dbReference type="Pfam" id="PF02321">
    <property type="entry name" value="OEP"/>
    <property type="match status" value="2"/>
</dbReference>
<comment type="caution">
    <text evidence="10">The sequence shown here is derived from an EMBL/GenBank/DDBJ whole genome shotgun (WGS) entry which is preliminary data.</text>
</comment>
<feature type="signal peptide" evidence="9">
    <location>
        <begin position="1"/>
        <end position="33"/>
    </location>
</feature>
<dbReference type="RefSeq" id="WP_044349423.1">
    <property type="nucleotide sequence ID" value="NZ_AZAC01000016.1"/>
</dbReference>
<dbReference type="PANTHER" id="PTHR30026:SF20">
    <property type="entry name" value="OUTER MEMBRANE PROTEIN TOLC"/>
    <property type="match status" value="1"/>
</dbReference>
<keyword evidence="7" id="KW-0998">Cell outer membrane</keyword>
<keyword evidence="9" id="KW-0732">Signal</keyword>
<dbReference type="STRING" id="1429043.X474_14325"/>
<comment type="similarity">
    <text evidence="2">Belongs to the outer membrane factor (OMF) (TC 1.B.17) family.</text>
</comment>
<protein>
    <recommendedName>
        <fullName evidence="12">Protein CyaE</fullName>
    </recommendedName>
</protein>
<keyword evidence="4" id="KW-1134">Transmembrane beta strand</keyword>
<dbReference type="InterPro" id="IPR003423">
    <property type="entry name" value="OMP_efflux"/>
</dbReference>
<accession>A0A0D2JCE2</accession>
<keyword evidence="6" id="KW-0472">Membrane</keyword>
<evidence type="ECO:0008006" key="12">
    <source>
        <dbReference type="Google" id="ProtNLM"/>
    </source>
</evidence>
<reference evidence="10 11" key="1">
    <citation type="submission" date="2013-11" db="EMBL/GenBank/DDBJ databases">
        <title>Metagenomic analysis of a methanogenic consortium involved in long chain n-alkane degradation.</title>
        <authorList>
            <person name="Davidova I.A."/>
            <person name="Callaghan A.V."/>
            <person name="Wawrik B."/>
            <person name="Pruitt S."/>
            <person name="Marks C."/>
            <person name="Duncan K.E."/>
            <person name="Suflita J.M."/>
        </authorList>
    </citation>
    <scope>NUCLEOTIDE SEQUENCE [LARGE SCALE GENOMIC DNA]</scope>
    <source>
        <strain evidence="10 11">SPR</strain>
    </source>
</reference>
<dbReference type="OrthoDB" id="9814032at2"/>
<dbReference type="PANTHER" id="PTHR30026">
    <property type="entry name" value="OUTER MEMBRANE PROTEIN TOLC"/>
    <property type="match status" value="1"/>
</dbReference>
<dbReference type="GO" id="GO:1990281">
    <property type="term" value="C:efflux pump complex"/>
    <property type="evidence" value="ECO:0007669"/>
    <property type="project" value="TreeGrafter"/>
</dbReference>
<dbReference type="FunCoup" id="A0A0D2JCE2">
    <property type="interactions" value="294"/>
</dbReference>
<dbReference type="EMBL" id="AZAC01000016">
    <property type="protein sequence ID" value="KIX13426.1"/>
    <property type="molecule type" value="Genomic_DNA"/>
</dbReference>
<gene>
    <name evidence="10" type="ORF">X474_14325</name>
</gene>
<keyword evidence="8" id="KW-0175">Coiled coil</keyword>
<evidence type="ECO:0000313" key="10">
    <source>
        <dbReference type="EMBL" id="KIX13426.1"/>
    </source>
</evidence>
<evidence type="ECO:0000256" key="3">
    <source>
        <dbReference type="ARBA" id="ARBA00022448"/>
    </source>
</evidence>
<dbReference type="GO" id="GO:0015288">
    <property type="term" value="F:porin activity"/>
    <property type="evidence" value="ECO:0007669"/>
    <property type="project" value="TreeGrafter"/>
</dbReference>
<dbReference type="SUPFAM" id="SSF56954">
    <property type="entry name" value="Outer membrane efflux proteins (OEP)"/>
    <property type="match status" value="1"/>
</dbReference>
<dbReference type="GO" id="GO:0015562">
    <property type="term" value="F:efflux transmembrane transporter activity"/>
    <property type="evidence" value="ECO:0007669"/>
    <property type="project" value="InterPro"/>
</dbReference>
<evidence type="ECO:0000256" key="1">
    <source>
        <dbReference type="ARBA" id="ARBA00004442"/>
    </source>
</evidence>
<evidence type="ECO:0000256" key="5">
    <source>
        <dbReference type="ARBA" id="ARBA00022692"/>
    </source>
</evidence>
<dbReference type="Gene3D" id="1.20.1600.10">
    <property type="entry name" value="Outer membrane efflux proteins (OEP)"/>
    <property type="match status" value="1"/>
</dbReference>
<dbReference type="GO" id="GO:0009279">
    <property type="term" value="C:cell outer membrane"/>
    <property type="evidence" value="ECO:0007669"/>
    <property type="project" value="UniProtKB-SubCell"/>
</dbReference>
<dbReference type="AlphaFoldDB" id="A0A0D2JCE2"/>
<sequence length="453" mass="50778">MFSKKSKKFIYKSGIISALIALAFCLEPVQAKAADPITLDQAVTMALSYSPTLKASQHKVDSAKLAEKEAYTYYLPTLDTQYAYKGVQDAPTTSIAGMTFEVGSENTYSWKTTVTQPIFTGFRITSMHKLAELGIDLAKTDLLLGKLDVALSAKESYFQYLKAQKSLEVANQAVRQLEAHLKTSQDFYDVGIIPVNDVLKVKVELANAQQSQVAADNAVSLAEAKLSSLIGWGVDEKVQVEDILRRHHKDISYNQAQHKARTERPELKALGIQLNQADQLIKKAQSEYFPEIGLKAGYNYLSDSPDISDSEYYDNSGWEVQASLDWSIFEWGRTKHKVGQARADKMRITALENNLKDQIDLQVKQAWLFLIDSEKNIITATTQVEQAKENYRITEERFKEQLTTNTEVLDAQTLLTQAQENYYSALTTYNLAGARLQRAMGVGLEPTKIRGKK</sequence>
<evidence type="ECO:0000256" key="8">
    <source>
        <dbReference type="SAM" id="Coils"/>
    </source>
</evidence>
<organism evidence="10 11">
    <name type="scientific">Dethiosulfatarculus sandiegensis</name>
    <dbReference type="NCBI Taxonomy" id="1429043"/>
    <lineage>
        <taxon>Bacteria</taxon>
        <taxon>Pseudomonadati</taxon>
        <taxon>Thermodesulfobacteriota</taxon>
        <taxon>Desulfarculia</taxon>
        <taxon>Desulfarculales</taxon>
        <taxon>Desulfarculaceae</taxon>
        <taxon>Dethiosulfatarculus</taxon>
    </lineage>
</organism>
<evidence type="ECO:0000256" key="2">
    <source>
        <dbReference type="ARBA" id="ARBA00007613"/>
    </source>
</evidence>
<proteinExistence type="inferred from homology"/>
<evidence type="ECO:0000256" key="9">
    <source>
        <dbReference type="SAM" id="SignalP"/>
    </source>
</evidence>
<comment type="subcellular location">
    <subcellularLocation>
        <location evidence="1">Cell outer membrane</location>
    </subcellularLocation>
</comment>
<evidence type="ECO:0000313" key="11">
    <source>
        <dbReference type="Proteomes" id="UP000032233"/>
    </source>
</evidence>
<feature type="chain" id="PRO_5002261497" description="Protein CyaE" evidence="9">
    <location>
        <begin position="34"/>
        <end position="453"/>
    </location>
</feature>
<feature type="coiled-coil region" evidence="8">
    <location>
        <begin position="370"/>
        <end position="397"/>
    </location>
</feature>
<evidence type="ECO:0000256" key="4">
    <source>
        <dbReference type="ARBA" id="ARBA00022452"/>
    </source>
</evidence>
<name>A0A0D2JCE2_9BACT</name>
<keyword evidence="5" id="KW-0812">Transmembrane</keyword>
<dbReference type="Proteomes" id="UP000032233">
    <property type="component" value="Unassembled WGS sequence"/>
</dbReference>